<feature type="region of interest" description="Disordered" evidence="2">
    <location>
        <begin position="1"/>
        <end position="24"/>
    </location>
</feature>
<keyword evidence="4" id="KW-1185">Reference proteome</keyword>
<organism evidence="3 4">
    <name type="scientific">Thalassobaculum fulvum</name>
    <dbReference type="NCBI Taxonomy" id="1633335"/>
    <lineage>
        <taxon>Bacteria</taxon>
        <taxon>Pseudomonadati</taxon>
        <taxon>Pseudomonadota</taxon>
        <taxon>Alphaproteobacteria</taxon>
        <taxon>Rhodospirillales</taxon>
        <taxon>Thalassobaculaceae</taxon>
        <taxon>Thalassobaculum</taxon>
    </lineage>
</organism>
<reference evidence="3" key="2">
    <citation type="submission" date="2020-09" db="EMBL/GenBank/DDBJ databases">
        <authorList>
            <person name="Sun Q."/>
            <person name="Kim S."/>
        </authorList>
    </citation>
    <scope>NUCLEOTIDE SEQUENCE</scope>
    <source>
        <strain evidence="3">KCTC 42651</strain>
    </source>
</reference>
<keyword evidence="3" id="KW-0031">Aminopeptidase</keyword>
<evidence type="ECO:0000313" key="4">
    <source>
        <dbReference type="Proteomes" id="UP000630353"/>
    </source>
</evidence>
<dbReference type="GO" id="GO:0004177">
    <property type="term" value="F:aminopeptidase activity"/>
    <property type="evidence" value="ECO:0007669"/>
    <property type="project" value="UniProtKB-KW"/>
</dbReference>
<keyword evidence="3" id="KW-0378">Hydrolase</keyword>
<keyword evidence="3" id="KW-0645">Protease</keyword>
<dbReference type="AlphaFoldDB" id="A0A918XTP4"/>
<proteinExistence type="inferred from homology"/>
<dbReference type="Pfam" id="PF03576">
    <property type="entry name" value="Peptidase_S58"/>
    <property type="match status" value="1"/>
</dbReference>
<protein>
    <submittedName>
        <fullName evidence="3">Aminopeptidase</fullName>
    </submittedName>
</protein>
<dbReference type="PANTHER" id="PTHR36512">
    <property type="entry name" value="D-AMINOPEPTIDASE"/>
    <property type="match status" value="1"/>
</dbReference>
<dbReference type="RefSeq" id="WP_189991827.1">
    <property type="nucleotide sequence ID" value="NZ_BMZS01000008.1"/>
</dbReference>
<sequence>MSGATHQPDGRPRGRGLGLPFPGQTGATNSIVDVPGVEVGAVTLIRGDGPLLVGQGPVRTGVTAILPRGKTGMAVPVFAGIHSLNGNGELTGSHWIVESGRCEGPLTITNTHSVGRARDASVRWLVQHAGLGASVAAWGLPVAAETYDGYLNDINGFHVTEDDVIAAIDGASAGFPPLGNRGGGTGMICYQFKGGNGSASRVTEAGGQRWTLGAFVQANFGRRDLFAPLGVPAGRLLEVPLPGPLAPTGGAEGSIIVMVGTDAPLLPHQCARVARRVSLGLARTGSVATNGSGDIFLAFSTGNQAALGDGELTPKHLDFLPDAALDPLFEATVQATEEAIVEAMLAADTMTGIDGRTVHALPHGPLVDVMRKFGRV</sequence>
<comment type="caution">
    <text evidence="3">The sequence shown here is derived from an EMBL/GenBank/DDBJ whole genome shotgun (WGS) entry which is preliminary data.</text>
</comment>
<evidence type="ECO:0000313" key="3">
    <source>
        <dbReference type="EMBL" id="GHD55357.1"/>
    </source>
</evidence>
<dbReference type="SUPFAM" id="SSF56266">
    <property type="entry name" value="DmpA/ArgJ-like"/>
    <property type="match status" value="1"/>
</dbReference>
<gene>
    <name evidence="3" type="ORF">GCM10017083_34160</name>
</gene>
<dbReference type="Proteomes" id="UP000630353">
    <property type="component" value="Unassembled WGS sequence"/>
</dbReference>
<accession>A0A918XTP4</accession>
<evidence type="ECO:0000256" key="2">
    <source>
        <dbReference type="SAM" id="MobiDB-lite"/>
    </source>
</evidence>
<dbReference type="InterPro" id="IPR005321">
    <property type="entry name" value="Peptidase_S58_DmpA"/>
</dbReference>
<dbReference type="Gene3D" id="3.60.70.12">
    <property type="entry name" value="L-amino peptidase D-ALA esterase/amidase"/>
    <property type="match status" value="1"/>
</dbReference>
<comment type="similarity">
    <text evidence="1">Belongs to the peptidase S58 family.</text>
</comment>
<dbReference type="PANTHER" id="PTHR36512:SF3">
    <property type="entry name" value="BLR5678 PROTEIN"/>
    <property type="match status" value="1"/>
</dbReference>
<dbReference type="EMBL" id="BMZS01000008">
    <property type="protein sequence ID" value="GHD55357.1"/>
    <property type="molecule type" value="Genomic_DNA"/>
</dbReference>
<dbReference type="InterPro" id="IPR016117">
    <property type="entry name" value="ArgJ-like_dom_sf"/>
</dbReference>
<dbReference type="CDD" id="cd02253">
    <property type="entry name" value="DmpA"/>
    <property type="match status" value="1"/>
</dbReference>
<name>A0A918XTP4_9PROT</name>
<evidence type="ECO:0000256" key="1">
    <source>
        <dbReference type="ARBA" id="ARBA00007068"/>
    </source>
</evidence>
<reference evidence="3" key="1">
    <citation type="journal article" date="2014" name="Int. J. Syst. Evol. Microbiol.">
        <title>Complete genome sequence of Corynebacterium casei LMG S-19264T (=DSM 44701T), isolated from a smear-ripened cheese.</title>
        <authorList>
            <consortium name="US DOE Joint Genome Institute (JGI-PGF)"/>
            <person name="Walter F."/>
            <person name="Albersmeier A."/>
            <person name="Kalinowski J."/>
            <person name="Ruckert C."/>
        </authorList>
    </citation>
    <scope>NUCLEOTIDE SEQUENCE</scope>
    <source>
        <strain evidence="3">KCTC 42651</strain>
    </source>
</reference>